<dbReference type="Proteomes" id="UP000663869">
    <property type="component" value="Unassembled WGS sequence"/>
</dbReference>
<feature type="domain" description="DUF4211" evidence="2">
    <location>
        <begin position="647"/>
        <end position="751"/>
    </location>
</feature>
<dbReference type="Pfam" id="PF13926">
    <property type="entry name" value="DUF4211"/>
    <property type="match status" value="1"/>
</dbReference>
<comment type="caution">
    <text evidence="3">The sequence shown here is derived from an EMBL/GenBank/DDBJ whole genome shotgun (WGS) entry which is preliminary data.</text>
</comment>
<evidence type="ECO:0000313" key="3">
    <source>
        <dbReference type="EMBL" id="CAF3412747.1"/>
    </source>
</evidence>
<reference evidence="3" key="1">
    <citation type="submission" date="2021-02" db="EMBL/GenBank/DDBJ databases">
        <authorList>
            <person name="Nowell W R."/>
        </authorList>
    </citation>
    <scope>NUCLEOTIDE SEQUENCE</scope>
</reference>
<evidence type="ECO:0000313" key="4">
    <source>
        <dbReference type="Proteomes" id="UP000663869"/>
    </source>
</evidence>
<dbReference type="InterPro" id="IPR025451">
    <property type="entry name" value="DUF4211"/>
</dbReference>
<evidence type="ECO:0000256" key="1">
    <source>
        <dbReference type="SAM" id="MobiDB-lite"/>
    </source>
</evidence>
<sequence length="846" mass="94425">MFGNIVPLTTAGVSQVLPSTVLQTTGNVLPTNNVGNSDLVIIQDTTTATSQAELINQLQNHITENQQILIITDDQGQDQYVIIDKDQDINALLQDGSLFSHYAEQQVSQIPAGLQQQILQISSMPTIQTTHTQPVASTPVPIQPKPTPKPIAPATMNPSIVQHKQSFQSKVNTNAFHVQNVEESVQRVSAPPPKRKQIEIRYDPKENSFQNAFLKFLAGEKMPSLEALANEPIMRKPKDNVYIGAVNAGIVLSSLGQPTGTMGYQTYMVNDESRIEEIMVIGRPLYDDSKGVKINPLLKNLPTTANNQTGAFLPQTITLTPNSQQQDLNTLTGLFRNAQSIPNMLNNATTITLPQHIIDQLSAGTLTVSQTTNGNEGIESATASAAAILSQLNEMVQGQQQQQQQQQQTNQNSTNYLSNDLLATNDPNRIQSEKQTADALLAAAISKRNFDVNSINEGVYQSTTTNASSYMDIDRPSLAAAALYDLKNEQLQLASAALQQQVVTERNQQDSSNNAKQQETTNNQAVTTNTGTQQYSEEVGEMGPEIPFEIGQFLLYKGHFLNLLHFPVWKVHTKTLLLKYDTVLADSEIAWEATDEGMFYTNVYEDYVPLKCELKGLHNNQEVVRIVNESHPIKLKIHGYMSSVRIQHDVYAQVLVNHVYDADVLPRIKANTDEYATYIRLIDEILEQRYNYVIQSRRTIETFPYAVAKYPLLDIIAQPQRQLHCQVTEDKSQSVSHTLRFHGNQYDVDTLKASETPLQILEIFVCENIAVLAQTAHQLKHHIYHMFCHAQQKVVELQALNPTAEATELISAICGDTAWLQELFDRFESIMQQADTYIFSNVEIAW</sequence>
<dbReference type="AlphaFoldDB" id="A0A818B9G6"/>
<accession>A0A818B9G6</accession>
<feature type="region of interest" description="Disordered" evidence="1">
    <location>
        <begin position="504"/>
        <end position="529"/>
    </location>
</feature>
<proteinExistence type="predicted"/>
<organism evidence="3 4">
    <name type="scientific">Rotaria socialis</name>
    <dbReference type="NCBI Taxonomy" id="392032"/>
    <lineage>
        <taxon>Eukaryota</taxon>
        <taxon>Metazoa</taxon>
        <taxon>Spiralia</taxon>
        <taxon>Gnathifera</taxon>
        <taxon>Rotifera</taxon>
        <taxon>Eurotatoria</taxon>
        <taxon>Bdelloidea</taxon>
        <taxon>Philodinida</taxon>
        <taxon>Philodinidae</taxon>
        <taxon>Rotaria</taxon>
    </lineage>
</organism>
<name>A0A818B9G6_9BILA</name>
<evidence type="ECO:0000259" key="2">
    <source>
        <dbReference type="Pfam" id="PF13926"/>
    </source>
</evidence>
<protein>
    <recommendedName>
        <fullName evidence="2">DUF4211 domain-containing protein</fullName>
    </recommendedName>
</protein>
<dbReference type="EMBL" id="CAJNYU010001119">
    <property type="protein sequence ID" value="CAF3412747.1"/>
    <property type="molecule type" value="Genomic_DNA"/>
</dbReference>
<gene>
    <name evidence="3" type="ORF">FME351_LOCUS10146</name>
</gene>